<evidence type="ECO:0000313" key="11">
    <source>
        <dbReference type="RefSeq" id="XP_022248090.1"/>
    </source>
</evidence>
<keyword evidence="6" id="KW-0493">Microtubule</keyword>
<dbReference type="PROSITE" id="PS50067">
    <property type="entry name" value="KINESIN_MOTOR_2"/>
    <property type="match status" value="1"/>
</dbReference>
<evidence type="ECO:0000313" key="10">
    <source>
        <dbReference type="Proteomes" id="UP000694941"/>
    </source>
</evidence>
<gene>
    <name evidence="11" type="primary">LOC106464637</name>
</gene>
<sequence>MYSNVPSTASSQESLMSLSSDEGQGGSDLDNINVVVRVRPLASHEVGKKDIQAVQFPGEGQIMVDDQINGHSRVYTFNVVFEPEASQEDVFEFSGLKRLVDMALDGFACTVLAYGQTGAGKTYTLTGPQGEGAGISHEPGVINLAFSYLYEGIKQRKSEDFVIHASYLEIYNEHVLDLLNPSPKHLPVRWSKDKGFYAENLFAVECEDEGDLQGVLEEGKKNRQVRSHNMNEHSSRSHTLLVLTLTAETRDLDDPHTFIRRQGKLSLVDLAGSEKTKKTNSKGETLVEANNINKSLLVLGNCISALADPRKRSGHIPYRDSCLTKLLAESLGGGGMALMIACVSPSRTNAPETISTLRYASRAKRIKTKPIVRMDPREQLIMSLKREVKLLRMENTYLRQQTNLVNGINVIMNQGGREITVEDGNTGNQKELEKDLTTMVNNYMQENENLRAENAQLHQMRELLIRDHELVCKENERLMKKLADMEQGLVRSPTHEECRQNPRSDSTMSSAMSFGNSGLWKSLANISKEREAEKPGSSNGERKPPH</sequence>
<keyword evidence="10" id="KW-1185">Reference proteome</keyword>
<dbReference type="Gene3D" id="3.40.850.10">
    <property type="entry name" value="Kinesin motor domain"/>
    <property type="match status" value="1"/>
</dbReference>
<feature type="region of interest" description="Disordered" evidence="8">
    <location>
        <begin position="1"/>
        <end position="25"/>
    </location>
</feature>
<feature type="compositionally biased region" description="Basic and acidic residues" evidence="8">
    <location>
        <begin position="527"/>
        <end position="546"/>
    </location>
</feature>
<dbReference type="InterPro" id="IPR027640">
    <property type="entry name" value="Kinesin-like_fam"/>
</dbReference>
<keyword evidence="3 5" id="KW-0067">ATP-binding</keyword>
<evidence type="ECO:0000256" key="8">
    <source>
        <dbReference type="SAM" id="MobiDB-lite"/>
    </source>
</evidence>
<evidence type="ECO:0000256" key="3">
    <source>
        <dbReference type="ARBA" id="ARBA00022840"/>
    </source>
</evidence>
<keyword evidence="5 6" id="KW-0505">Motor protein</keyword>
<dbReference type="RefSeq" id="XP_022248090.1">
    <property type="nucleotide sequence ID" value="XM_022392382.1"/>
</dbReference>
<feature type="compositionally biased region" description="Polar residues" evidence="8">
    <location>
        <begin position="503"/>
        <end position="516"/>
    </location>
</feature>
<evidence type="ECO:0000256" key="6">
    <source>
        <dbReference type="RuleBase" id="RU000394"/>
    </source>
</evidence>
<keyword evidence="4" id="KW-0206">Cytoskeleton</keyword>
<protein>
    <recommendedName>
        <fullName evidence="6">Kinesin-like protein</fullName>
    </recommendedName>
</protein>
<dbReference type="InterPro" id="IPR027417">
    <property type="entry name" value="P-loop_NTPase"/>
</dbReference>
<dbReference type="SUPFAM" id="SSF52540">
    <property type="entry name" value="P-loop containing nucleoside triphosphate hydrolases"/>
    <property type="match status" value="1"/>
</dbReference>
<evidence type="ECO:0000256" key="5">
    <source>
        <dbReference type="PROSITE-ProRule" id="PRU00283"/>
    </source>
</evidence>
<dbReference type="CDD" id="cd00106">
    <property type="entry name" value="KISc"/>
    <property type="match status" value="1"/>
</dbReference>
<dbReference type="InterPro" id="IPR001752">
    <property type="entry name" value="Kinesin_motor_dom"/>
</dbReference>
<dbReference type="GeneID" id="106464637"/>
<feature type="compositionally biased region" description="Basic and acidic residues" evidence="8">
    <location>
        <begin position="493"/>
        <end position="502"/>
    </location>
</feature>
<dbReference type="PROSITE" id="PS00411">
    <property type="entry name" value="KINESIN_MOTOR_1"/>
    <property type="match status" value="1"/>
</dbReference>
<evidence type="ECO:0000256" key="2">
    <source>
        <dbReference type="ARBA" id="ARBA00022741"/>
    </source>
</evidence>
<reference evidence="11" key="1">
    <citation type="submission" date="2025-08" db="UniProtKB">
        <authorList>
            <consortium name="RefSeq"/>
        </authorList>
    </citation>
    <scope>IDENTIFICATION</scope>
    <source>
        <tissue evidence="11">Muscle</tissue>
    </source>
</reference>
<name>A0ABM1SWT4_LIMPO</name>
<feature type="compositionally biased region" description="Low complexity" evidence="8">
    <location>
        <begin position="7"/>
        <end position="20"/>
    </location>
</feature>
<evidence type="ECO:0000256" key="7">
    <source>
        <dbReference type="SAM" id="Coils"/>
    </source>
</evidence>
<feature type="binding site" evidence="5">
    <location>
        <begin position="115"/>
        <end position="122"/>
    </location>
    <ligand>
        <name>ATP</name>
        <dbReference type="ChEBI" id="CHEBI:30616"/>
    </ligand>
</feature>
<keyword evidence="4" id="KW-0963">Cytoplasm</keyword>
<comment type="subcellular location">
    <subcellularLocation>
        <location evidence="1">Cytoplasm</location>
        <location evidence="1">Cytoskeleton</location>
    </subcellularLocation>
</comment>
<evidence type="ECO:0000259" key="9">
    <source>
        <dbReference type="PROSITE" id="PS50067"/>
    </source>
</evidence>
<proteinExistence type="inferred from homology"/>
<dbReference type="Proteomes" id="UP000694941">
    <property type="component" value="Unplaced"/>
</dbReference>
<organism evidence="10 11">
    <name type="scientific">Limulus polyphemus</name>
    <name type="common">Atlantic horseshoe crab</name>
    <dbReference type="NCBI Taxonomy" id="6850"/>
    <lineage>
        <taxon>Eukaryota</taxon>
        <taxon>Metazoa</taxon>
        <taxon>Ecdysozoa</taxon>
        <taxon>Arthropoda</taxon>
        <taxon>Chelicerata</taxon>
        <taxon>Merostomata</taxon>
        <taxon>Xiphosura</taxon>
        <taxon>Limulidae</taxon>
        <taxon>Limulus</taxon>
    </lineage>
</organism>
<dbReference type="PRINTS" id="PR00380">
    <property type="entry name" value="KINESINHEAVY"/>
</dbReference>
<dbReference type="PANTHER" id="PTHR47969:SF33">
    <property type="entry name" value="KINESIN-LIKE PROTEIN"/>
    <property type="match status" value="1"/>
</dbReference>
<dbReference type="InterPro" id="IPR019821">
    <property type="entry name" value="Kinesin_motor_CS"/>
</dbReference>
<dbReference type="PANTHER" id="PTHR47969">
    <property type="entry name" value="CHROMOSOME-ASSOCIATED KINESIN KIF4A-RELATED"/>
    <property type="match status" value="1"/>
</dbReference>
<feature type="domain" description="Kinesin motor" evidence="9">
    <location>
        <begin position="31"/>
        <end position="366"/>
    </location>
</feature>
<dbReference type="SMART" id="SM00129">
    <property type="entry name" value="KISc"/>
    <property type="match status" value="1"/>
</dbReference>
<comment type="similarity">
    <text evidence="5 6">Belongs to the TRAFAC class myosin-kinesin ATPase superfamily. Kinesin family.</text>
</comment>
<feature type="non-terminal residue" evidence="11">
    <location>
        <position position="546"/>
    </location>
</feature>
<accession>A0ABM1SWT4</accession>
<feature type="coiled-coil region" evidence="7">
    <location>
        <begin position="433"/>
        <end position="467"/>
    </location>
</feature>
<keyword evidence="7" id="KW-0175">Coiled coil</keyword>
<evidence type="ECO:0000256" key="4">
    <source>
        <dbReference type="ARBA" id="ARBA00023212"/>
    </source>
</evidence>
<dbReference type="Pfam" id="PF00225">
    <property type="entry name" value="Kinesin"/>
    <property type="match status" value="1"/>
</dbReference>
<dbReference type="InterPro" id="IPR036961">
    <property type="entry name" value="Kinesin_motor_dom_sf"/>
</dbReference>
<keyword evidence="2 5" id="KW-0547">Nucleotide-binding</keyword>
<feature type="region of interest" description="Disordered" evidence="8">
    <location>
        <begin position="486"/>
        <end position="546"/>
    </location>
</feature>
<evidence type="ECO:0000256" key="1">
    <source>
        <dbReference type="ARBA" id="ARBA00004245"/>
    </source>
</evidence>